<sequence>MVGAVTALEITSNSLVPVVSARQPAVFSAAVGGGRALPAGAFAALGEQRGLAVTPVRSATVDVDGHGTLVASVDPTRLNSRADGVGRARALADGAALSGLADGRESVHRITAPGRAGTSLRIEPGRSSLPFTLQSGAVLLVTPATLERIVPGAAVTTVWVSLAEGTDRLAARRAMDRALADYPQVVVTDTAAQAQDLRSLLDRMTQITMVLLSFSVAIAGLGVAATLMLSVGERAREIGMLRAIGMSRRQLRRMLTLEALLLSLAAALAGTALGLGYGWAAARSVTSTVGTVGGAPVPLVLAALGLTVLVGLAAAVLPARRVGRMTVVAALHSA</sequence>
<dbReference type="PANTHER" id="PTHR30572">
    <property type="entry name" value="MEMBRANE COMPONENT OF TRANSPORTER-RELATED"/>
    <property type="match status" value="1"/>
</dbReference>
<feature type="transmembrane region" description="Helical" evidence="7">
    <location>
        <begin position="297"/>
        <end position="317"/>
    </location>
</feature>
<evidence type="ECO:0000313" key="9">
    <source>
        <dbReference type="EMBL" id="GAA2272389.1"/>
    </source>
</evidence>
<evidence type="ECO:0000256" key="1">
    <source>
        <dbReference type="ARBA" id="ARBA00004651"/>
    </source>
</evidence>
<reference evidence="10" key="1">
    <citation type="journal article" date="2019" name="Int. J. Syst. Evol. Microbiol.">
        <title>The Global Catalogue of Microorganisms (GCM) 10K type strain sequencing project: providing services to taxonomists for standard genome sequencing and annotation.</title>
        <authorList>
            <consortium name="The Broad Institute Genomics Platform"/>
            <consortium name="The Broad Institute Genome Sequencing Center for Infectious Disease"/>
            <person name="Wu L."/>
            <person name="Ma J."/>
        </authorList>
    </citation>
    <scope>NUCLEOTIDE SEQUENCE [LARGE SCALE GENOMIC DNA]</scope>
    <source>
        <strain evidence="10">JCM 7356</strain>
    </source>
</reference>
<dbReference type="EMBL" id="BAAATR010000045">
    <property type="protein sequence ID" value="GAA2272389.1"/>
    <property type="molecule type" value="Genomic_DNA"/>
</dbReference>
<evidence type="ECO:0000256" key="7">
    <source>
        <dbReference type="SAM" id="Phobius"/>
    </source>
</evidence>
<name>A0ABP5RRH6_9ACTN</name>
<evidence type="ECO:0000256" key="5">
    <source>
        <dbReference type="ARBA" id="ARBA00023136"/>
    </source>
</evidence>
<gene>
    <name evidence="9" type="ORF">GCM10010430_67940</name>
</gene>
<dbReference type="Proteomes" id="UP001500305">
    <property type="component" value="Unassembled WGS sequence"/>
</dbReference>
<feature type="transmembrane region" description="Helical" evidence="7">
    <location>
        <begin position="253"/>
        <end position="277"/>
    </location>
</feature>
<comment type="caution">
    <text evidence="9">The sequence shown here is derived from an EMBL/GenBank/DDBJ whole genome shotgun (WGS) entry which is preliminary data.</text>
</comment>
<dbReference type="RefSeq" id="WP_344640413.1">
    <property type="nucleotide sequence ID" value="NZ_BAAATR010000045.1"/>
</dbReference>
<keyword evidence="5 7" id="KW-0472">Membrane</keyword>
<evidence type="ECO:0000256" key="4">
    <source>
        <dbReference type="ARBA" id="ARBA00022989"/>
    </source>
</evidence>
<evidence type="ECO:0000256" key="2">
    <source>
        <dbReference type="ARBA" id="ARBA00022475"/>
    </source>
</evidence>
<dbReference type="InterPro" id="IPR003838">
    <property type="entry name" value="ABC3_permease_C"/>
</dbReference>
<keyword evidence="4 7" id="KW-1133">Transmembrane helix</keyword>
<comment type="similarity">
    <text evidence="6">Belongs to the ABC-4 integral membrane protein family.</text>
</comment>
<keyword evidence="3 7" id="KW-0812">Transmembrane</keyword>
<keyword evidence="2" id="KW-1003">Cell membrane</keyword>
<evidence type="ECO:0000256" key="3">
    <source>
        <dbReference type="ARBA" id="ARBA00022692"/>
    </source>
</evidence>
<proteinExistence type="inferred from homology"/>
<keyword evidence="10" id="KW-1185">Reference proteome</keyword>
<evidence type="ECO:0000313" key="10">
    <source>
        <dbReference type="Proteomes" id="UP001500305"/>
    </source>
</evidence>
<protein>
    <recommendedName>
        <fullName evidence="8">ABC3 transporter permease C-terminal domain-containing protein</fullName>
    </recommendedName>
</protein>
<organism evidence="9 10">
    <name type="scientific">Kitasatospora cystarginea</name>
    <dbReference type="NCBI Taxonomy" id="58350"/>
    <lineage>
        <taxon>Bacteria</taxon>
        <taxon>Bacillati</taxon>
        <taxon>Actinomycetota</taxon>
        <taxon>Actinomycetes</taxon>
        <taxon>Kitasatosporales</taxon>
        <taxon>Streptomycetaceae</taxon>
        <taxon>Kitasatospora</taxon>
    </lineage>
</organism>
<feature type="domain" description="ABC3 transporter permease C-terminal" evidence="8">
    <location>
        <begin position="210"/>
        <end position="326"/>
    </location>
</feature>
<comment type="subcellular location">
    <subcellularLocation>
        <location evidence="1">Cell membrane</location>
        <topology evidence="1">Multi-pass membrane protein</topology>
    </subcellularLocation>
</comment>
<dbReference type="Pfam" id="PF02687">
    <property type="entry name" value="FtsX"/>
    <property type="match status" value="1"/>
</dbReference>
<dbReference type="PANTHER" id="PTHR30572:SF4">
    <property type="entry name" value="ABC TRANSPORTER PERMEASE YTRF"/>
    <property type="match status" value="1"/>
</dbReference>
<evidence type="ECO:0000259" key="8">
    <source>
        <dbReference type="Pfam" id="PF02687"/>
    </source>
</evidence>
<feature type="transmembrane region" description="Helical" evidence="7">
    <location>
        <begin position="207"/>
        <end position="232"/>
    </location>
</feature>
<evidence type="ECO:0000256" key="6">
    <source>
        <dbReference type="ARBA" id="ARBA00038076"/>
    </source>
</evidence>
<dbReference type="InterPro" id="IPR050250">
    <property type="entry name" value="Macrolide_Exporter_MacB"/>
</dbReference>
<accession>A0ABP5RRH6</accession>